<evidence type="ECO:0000313" key="2">
    <source>
        <dbReference type="Proteomes" id="UP000077177"/>
    </source>
</evidence>
<dbReference type="PANTHER" id="PTHR31270:SF1">
    <property type="entry name" value="GLUTAMINYL-PEPTIDE CYCLOTRANSFERASE"/>
    <property type="match status" value="1"/>
</dbReference>
<sequence length="268" mass="30011">MNRLVSFLSLTAAVCLTNCNSNTDVPANESPAENKSSVAALSYTVVASYPHDTSSFTQGLEFYKGQLLEGTGMEGQSKLMQVDLKTGKASKQIKLDSSLFGEGITVLNDTLYQLTWQNKKVLVYTANDFKKIKEFPLNTEGWGITNNGKELIVTDGSSNLYFYEPSTFRLMRTQGVTEDGSPSVNLNELEYINGFIYANQWQYPYILKIDPNSGHVLGKMDLTQLTTRAKAENPKEQYLNGIAYNPETKKVYVTGKYWPEIFEISFAF</sequence>
<gene>
    <name evidence="1" type="ORF">SY85_04730</name>
</gene>
<organism evidence="1 2">
    <name type="scientific">Flavisolibacter tropicus</name>
    <dbReference type="NCBI Taxonomy" id="1492898"/>
    <lineage>
        <taxon>Bacteria</taxon>
        <taxon>Pseudomonadati</taxon>
        <taxon>Bacteroidota</taxon>
        <taxon>Chitinophagia</taxon>
        <taxon>Chitinophagales</taxon>
        <taxon>Chitinophagaceae</taxon>
        <taxon>Flavisolibacter</taxon>
    </lineage>
</organism>
<accession>A0A172TS39</accession>
<dbReference type="SUPFAM" id="SSF63825">
    <property type="entry name" value="YWTD domain"/>
    <property type="match status" value="1"/>
</dbReference>
<dbReference type="EMBL" id="CP011390">
    <property type="protein sequence ID" value="ANE49899.1"/>
    <property type="molecule type" value="Genomic_DNA"/>
</dbReference>
<dbReference type="InterPro" id="IPR015943">
    <property type="entry name" value="WD40/YVTN_repeat-like_dom_sf"/>
</dbReference>
<dbReference type="GO" id="GO:0016603">
    <property type="term" value="F:glutaminyl-peptide cyclotransferase activity"/>
    <property type="evidence" value="ECO:0007669"/>
    <property type="project" value="InterPro"/>
</dbReference>
<proteinExistence type="predicted"/>
<evidence type="ECO:0000313" key="1">
    <source>
        <dbReference type="EMBL" id="ANE49899.1"/>
    </source>
</evidence>
<dbReference type="RefSeq" id="WP_066402044.1">
    <property type="nucleotide sequence ID" value="NZ_CP011390.1"/>
</dbReference>
<keyword evidence="2" id="KW-1185">Reference proteome</keyword>
<dbReference type="Gene3D" id="2.130.10.10">
    <property type="entry name" value="YVTN repeat-like/Quinoprotein amine dehydrogenase"/>
    <property type="match status" value="1"/>
</dbReference>
<keyword evidence="1" id="KW-0808">Transferase</keyword>
<dbReference type="AlphaFoldDB" id="A0A172TS39"/>
<dbReference type="InterPro" id="IPR007788">
    <property type="entry name" value="QCT"/>
</dbReference>
<reference evidence="1 2" key="2">
    <citation type="journal article" date="2016" name="Int. J. Syst. Evol. Microbiol.">
        <title>Flavisolibacter tropicus sp. nov., isolated from tropical soil.</title>
        <authorList>
            <person name="Lee J.J."/>
            <person name="Kang M.S."/>
            <person name="Kim G.S."/>
            <person name="Lee C.S."/>
            <person name="Lim S."/>
            <person name="Lee J."/>
            <person name="Roh S.H."/>
            <person name="Kang H."/>
            <person name="Ha J.M."/>
            <person name="Bae S."/>
            <person name="Jung H.Y."/>
            <person name="Kim M.K."/>
        </authorList>
    </citation>
    <scope>NUCLEOTIDE SEQUENCE [LARGE SCALE GENOMIC DNA]</scope>
    <source>
        <strain evidence="1 2">LCS9</strain>
    </source>
</reference>
<reference evidence="2" key="1">
    <citation type="submission" date="2015-01" db="EMBL/GenBank/DDBJ databases">
        <title>Flavisolibacter sp./LCS9/ whole genome sequencing.</title>
        <authorList>
            <person name="Kim M.K."/>
            <person name="Srinivasan S."/>
            <person name="Lee J.-J."/>
        </authorList>
    </citation>
    <scope>NUCLEOTIDE SEQUENCE [LARGE SCALE GENOMIC DNA]</scope>
    <source>
        <strain evidence="2">LCS9</strain>
    </source>
</reference>
<name>A0A172TS39_9BACT</name>
<dbReference type="OrthoDB" id="9783700at2"/>
<dbReference type="PANTHER" id="PTHR31270">
    <property type="entry name" value="GLUTAMINYL-PEPTIDE CYCLOTRANSFERASE"/>
    <property type="match status" value="1"/>
</dbReference>
<dbReference type="Proteomes" id="UP000077177">
    <property type="component" value="Chromosome"/>
</dbReference>
<dbReference type="Pfam" id="PF05096">
    <property type="entry name" value="Glu_cyclase_2"/>
    <property type="match status" value="1"/>
</dbReference>
<dbReference type="PATRIC" id="fig|1492898.3.peg.1036"/>
<protein>
    <submittedName>
        <fullName evidence="1">Glutamine cyclotransferase</fullName>
    </submittedName>
</protein>
<dbReference type="KEGG" id="fla:SY85_04730"/>